<dbReference type="InterPro" id="IPR015500">
    <property type="entry name" value="Peptidase_S8_subtilisin-rel"/>
</dbReference>
<comment type="caution">
    <text evidence="8">The sequence shown here is derived from an EMBL/GenBank/DDBJ whole genome shotgun (WGS) entry which is preliminary data.</text>
</comment>
<dbReference type="InterPro" id="IPR034182">
    <property type="entry name" value="Kexin/furin"/>
</dbReference>
<dbReference type="InterPro" id="IPR022398">
    <property type="entry name" value="Peptidase_S8_His-AS"/>
</dbReference>
<dbReference type="InterPro" id="IPR036852">
    <property type="entry name" value="Peptidase_S8/S53_dom_sf"/>
</dbReference>
<evidence type="ECO:0000313" key="8">
    <source>
        <dbReference type="EMBL" id="CAI8008391.1"/>
    </source>
</evidence>
<evidence type="ECO:0000259" key="7">
    <source>
        <dbReference type="SMART" id="SM00539"/>
    </source>
</evidence>
<keyword evidence="3 6" id="KW-0378">Hydrolase</keyword>
<dbReference type="PROSITE" id="PS00137">
    <property type="entry name" value="SUBTILASE_HIS"/>
    <property type="match status" value="1"/>
</dbReference>
<dbReference type="PANTHER" id="PTHR42884">
    <property type="entry name" value="PROPROTEIN CONVERTASE SUBTILISIN/KEXIN-RELATED"/>
    <property type="match status" value="1"/>
</dbReference>
<sequence length="527" mass="57143">MTTNVQCQRYTFIASTGCDGAVARVDDGLPEPITIANGFPLGCMRKSRVYVGTNGYFAFSEFTGFTPFPFSEGNGLSLVAPFFTDIDISKGSGRIEYQVHDDLSVMFSREIAEQVNLVINTNKQTNFSSQWLLVSKWEDVSPYGNYQIKASFQGVLATDHERSFAIFIYKCEDENARFSNRATIGYVTRDGGYANHEATFSNNPYSISCLDYPASQWTNVIYEIAGMDYHFLVIFAEQQVLQDLVPKFYVVPQDPLFEKQWNLLNTGPYIGRDLRVEQAWLQGLTGCNVTVSVVDDGIDYKHPDLWPNFAPLVSYDYVGNDTDPSAYGMSRHGTGCSGIVAAVKDNSHCGVGVAHESNLGSLKLLDVGGQTDMEVASTLSHGRNLIDVYSNSWGPIDNGSYVGGPGNMTILALEEGVTIGRSGKGSIYVWANGNGGQDGDNCAADGYASSIYTISVGAIGVDGRPSFFDEPCSAKMVVAYVTNENGTQTIITTDQGGECRADFGGTSAATPMVSGAVALALEAKTWW</sequence>
<dbReference type="GO" id="GO:0004252">
    <property type="term" value="F:serine-type endopeptidase activity"/>
    <property type="evidence" value="ECO:0007669"/>
    <property type="project" value="UniProtKB-UniRule"/>
</dbReference>
<feature type="active site" description="Charge relay system" evidence="5 6">
    <location>
        <position position="507"/>
    </location>
</feature>
<dbReference type="GO" id="GO:0005802">
    <property type="term" value="C:trans-Golgi network"/>
    <property type="evidence" value="ECO:0007669"/>
    <property type="project" value="TreeGrafter"/>
</dbReference>
<dbReference type="PANTHER" id="PTHR42884:SF14">
    <property type="entry name" value="NEUROENDOCRINE CONVERTASE 1"/>
    <property type="match status" value="1"/>
</dbReference>
<dbReference type="GO" id="GO:0000139">
    <property type="term" value="C:Golgi membrane"/>
    <property type="evidence" value="ECO:0007669"/>
    <property type="project" value="TreeGrafter"/>
</dbReference>
<name>A0AA35RDK7_GEOBA</name>
<dbReference type="PROSITE" id="PS51892">
    <property type="entry name" value="SUBTILASE"/>
    <property type="match status" value="1"/>
</dbReference>
<dbReference type="Proteomes" id="UP001174909">
    <property type="component" value="Unassembled WGS sequence"/>
</dbReference>
<dbReference type="AlphaFoldDB" id="A0AA35RDK7"/>
<keyword evidence="9" id="KW-1185">Reference proteome</keyword>
<evidence type="ECO:0000313" key="9">
    <source>
        <dbReference type="Proteomes" id="UP001174909"/>
    </source>
</evidence>
<dbReference type="InterPro" id="IPR003886">
    <property type="entry name" value="NIDO_dom"/>
</dbReference>
<comment type="similarity">
    <text evidence="1">Belongs to the peptidase S8 family. Furin subfamily.</text>
</comment>
<dbReference type="Pfam" id="PF06119">
    <property type="entry name" value="NIDO"/>
    <property type="match status" value="1"/>
</dbReference>
<dbReference type="PROSITE" id="PS00138">
    <property type="entry name" value="SUBTILASE_SER"/>
    <property type="match status" value="1"/>
</dbReference>
<dbReference type="CDD" id="cd04059">
    <property type="entry name" value="Peptidases_S8_Protein_convertases_Kexins_Furin-like"/>
    <property type="match status" value="1"/>
</dbReference>
<evidence type="ECO:0000256" key="5">
    <source>
        <dbReference type="PIRSR" id="PIRSR615500-1"/>
    </source>
</evidence>
<keyword evidence="4 6" id="KW-0720">Serine protease</keyword>
<evidence type="ECO:0000256" key="3">
    <source>
        <dbReference type="ARBA" id="ARBA00022801"/>
    </source>
</evidence>
<dbReference type="Gene3D" id="3.40.50.200">
    <property type="entry name" value="Peptidase S8/S53 domain"/>
    <property type="match status" value="1"/>
</dbReference>
<dbReference type="SMART" id="SM00539">
    <property type="entry name" value="NIDO"/>
    <property type="match status" value="1"/>
</dbReference>
<keyword evidence="2 6" id="KW-0645">Protease</keyword>
<evidence type="ECO:0000256" key="2">
    <source>
        <dbReference type="ARBA" id="ARBA00022670"/>
    </source>
</evidence>
<reference evidence="8" key="1">
    <citation type="submission" date="2023-03" db="EMBL/GenBank/DDBJ databases">
        <authorList>
            <person name="Steffen K."/>
            <person name="Cardenas P."/>
        </authorList>
    </citation>
    <scope>NUCLEOTIDE SEQUENCE</scope>
</reference>
<gene>
    <name evidence="8" type="ORF">GBAR_LOCUS5751</name>
</gene>
<dbReference type="GO" id="GO:0007160">
    <property type="term" value="P:cell-matrix adhesion"/>
    <property type="evidence" value="ECO:0007669"/>
    <property type="project" value="InterPro"/>
</dbReference>
<accession>A0AA35RDK7</accession>
<dbReference type="PRINTS" id="PR00723">
    <property type="entry name" value="SUBTILISIN"/>
</dbReference>
<dbReference type="EMBL" id="CASHTH010000841">
    <property type="protein sequence ID" value="CAI8008391.1"/>
    <property type="molecule type" value="Genomic_DNA"/>
</dbReference>
<feature type="active site" description="Charge relay system" evidence="5 6">
    <location>
        <position position="332"/>
    </location>
</feature>
<dbReference type="SUPFAM" id="SSF52743">
    <property type="entry name" value="Subtilisin-like"/>
    <property type="match status" value="1"/>
</dbReference>
<feature type="active site" description="Charge relay system" evidence="5 6">
    <location>
        <position position="295"/>
    </location>
</feature>
<evidence type="ECO:0000256" key="6">
    <source>
        <dbReference type="PROSITE-ProRule" id="PRU01240"/>
    </source>
</evidence>
<proteinExistence type="inferred from homology"/>
<evidence type="ECO:0000256" key="1">
    <source>
        <dbReference type="ARBA" id="ARBA00005325"/>
    </source>
</evidence>
<organism evidence="8 9">
    <name type="scientific">Geodia barretti</name>
    <name type="common">Barrett's horny sponge</name>
    <dbReference type="NCBI Taxonomy" id="519541"/>
    <lineage>
        <taxon>Eukaryota</taxon>
        <taxon>Metazoa</taxon>
        <taxon>Porifera</taxon>
        <taxon>Demospongiae</taxon>
        <taxon>Heteroscleromorpha</taxon>
        <taxon>Tetractinellida</taxon>
        <taxon>Astrophorina</taxon>
        <taxon>Geodiidae</taxon>
        <taxon>Geodia</taxon>
    </lineage>
</organism>
<dbReference type="InterPro" id="IPR000209">
    <property type="entry name" value="Peptidase_S8/S53_dom"/>
</dbReference>
<dbReference type="InterPro" id="IPR023828">
    <property type="entry name" value="Peptidase_S8_Ser-AS"/>
</dbReference>
<dbReference type="InterPro" id="IPR023827">
    <property type="entry name" value="Peptidase_S8_Asp-AS"/>
</dbReference>
<protein>
    <submittedName>
        <fullName evidence="8">Proprotein convertase subtilisin/kexin type 4</fullName>
    </submittedName>
</protein>
<evidence type="ECO:0000256" key="4">
    <source>
        <dbReference type="ARBA" id="ARBA00022825"/>
    </source>
</evidence>
<dbReference type="Pfam" id="PF00082">
    <property type="entry name" value="Peptidase_S8"/>
    <property type="match status" value="1"/>
</dbReference>
<feature type="domain" description="NIDO" evidence="7">
    <location>
        <begin position="81"/>
        <end position="229"/>
    </location>
</feature>
<dbReference type="GO" id="GO:0016485">
    <property type="term" value="P:protein processing"/>
    <property type="evidence" value="ECO:0007669"/>
    <property type="project" value="TreeGrafter"/>
</dbReference>
<dbReference type="PROSITE" id="PS00136">
    <property type="entry name" value="SUBTILASE_ASP"/>
    <property type="match status" value="1"/>
</dbReference>